<dbReference type="FunFam" id="3.20.20.70:FF:000076">
    <property type="entry name" value="Nicotinate phosphoribosyltransferase"/>
    <property type="match status" value="1"/>
</dbReference>
<feature type="compositionally biased region" description="Basic and acidic residues" evidence="10">
    <location>
        <begin position="383"/>
        <end position="396"/>
    </location>
</feature>
<feature type="region of interest" description="Disordered" evidence="10">
    <location>
        <begin position="375"/>
        <end position="407"/>
    </location>
</feature>
<feature type="domain" description="Nicotinate phosphoribosyltransferase N-terminal" evidence="12">
    <location>
        <begin position="1"/>
        <end position="115"/>
    </location>
</feature>
<dbReference type="NCBIfam" id="TIGR01513">
    <property type="entry name" value="NAPRTase_put"/>
    <property type="match status" value="1"/>
</dbReference>
<keyword evidence="14" id="KW-1185">Reference proteome</keyword>
<gene>
    <name evidence="13" type="primary">pncB</name>
    <name evidence="13" type="ORF">ER308_04740</name>
</gene>
<evidence type="ECO:0000256" key="4">
    <source>
        <dbReference type="ARBA" id="ARBA00022553"/>
    </source>
</evidence>
<dbReference type="EC" id="6.3.4.21" evidence="3 9"/>
<evidence type="ECO:0000256" key="3">
    <source>
        <dbReference type="ARBA" id="ARBA00013236"/>
    </source>
</evidence>
<keyword evidence="13" id="KW-0328">Glycosyltransferase</keyword>
<accession>A0A411YL64</accession>
<dbReference type="PANTHER" id="PTHR11098">
    <property type="entry name" value="NICOTINATE PHOSPHORIBOSYLTRANSFERASE"/>
    <property type="match status" value="1"/>
</dbReference>
<dbReference type="SUPFAM" id="SSF54675">
    <property type="entry name" value="Nicotinate/Quinolinate PRTase N-terminal domain-like"/>
    <property type="match status" value="1"/>
</dbReference>
<dbReference type="InterPro" id="IPR040727">
    <property type="entry name" value="NAPRTase_N"/>
</dbReference>
<evidence type="ECO:0000256" key="7">
    <source>
        <dbReference type="ARBA" id="ARBA00022679"/>
    </source>
</evidence>
<dbReference type="KEGG" id="erz:ER308_04740"/>
<comment type="similarity">
    <text evidence="2 9">Belongs to the NAPRTase family.</text>
</comment>
<dbReference type="GO" id="GO:0005829">
    <property type="term" value="C:cytosol"/>
    <property type="evidence" value="ECO:0007669"/>
    <property type="project" value="TreeGrafter"/>
</dbReference>
<evidence type="ECO:0000256" key="6">
    <source>
        <dbReference type="ARBA" id="ARBA00022642"/>
    </source>
</evidence>
<evidence type="ECO:0000313" key="13">
    <source>
        <dbReference type="EMBL" id="QBI21911.1"/>
    </source>
</evidence>
<dbReference type="GO" id="GO:0004516">
    <property type="term" value="F:nicotinate phosphoribosyltransferase activity"/>
    <property type="evidence" value="ECO:0007669"/>
    <property type="project" value="UniProtKB-UniRule"/>
</dbReference>
<comment type="PTM">
    <text evidence="9">Transiently phosphorylated on a His residue during the reaction cycle. Phosphorylation strongly increases the affinity for substrates and increases the rate of nicotinate D-ribonucleotide production. Dephosphorylation regenerates the low-affinity form of the enzyme, leading to product release.</text>
</comment>
<keyword evidence="5 9" id="KW-0436">Ligase</keyword>
<comment type="pathway">
    <text evidence="1 9">Cofactor biosynthesis; NAD(+) biosynthesis; nicotinate D-ribonucleotide from nicotinate: step 1/1.</text>
</comment>
<dbReference type="Proteomes" id="UP000291469">
    <property type="component" value="Chromosome"/>
</dbReference>
<dbReference type="InterPro" id="IPR036068">
    <property type="entry name" value="Nicotinate_pribotase-like_C"/>
</dbReference>
<evidence type="ECO:0000256" key="5">
    <source>
        <dbReference type="ARBA" id="ARBA00022598"/>
    </source>
</evidence>
<dbReference type="Pfam" id="PF04095">
    <property type="entry name" value="NAPRTase"/>
    <property type="match status" value="1"/>
</dbReference>
<dbReference type="Gene3D" id="3.20.140.10">
    <property type="entry name" value="nicotinate phosphoribosyltransferase"/>
    <property type="match status" value="1"/>
</dbReference>
<comment type="catalytic activity">
    <reaction evidence="8 9">
        <text>5-phospho-alpha-D-ribose 1-diphosphate + nicotinate + ATP + H2O = nicotinate beta-D-ribonucleotide + ADP + phosphate + diphosphate</text>
        <dbReference type="Rhea" id="RHEA:36163"/>
        <dbReference type="ChEBI" id="CHEBI:15377"/>
        <dbReference type="ChEBI" id="CHEBI:30616"/>
        <dbReference type="ChEBI" id="CHEBI:32544"/>
        <dbReference type="ChEBI" id="CHEBI:33019"/>
        <dbReference type="ChEBI" id="CHEBI:43474"/>
        <dbReference type="ChEBI" id="CHEBI:57502"/>
        <dbReference type="ChEBI" id="CHEBI:58017"/>
        <dbReference type="ChEBI" id="CHEBI:456216"/>
        <dbReference type="EC" id="6.3.4.21"/>
    </reaction>
</comment>
<keyword evidence="4" id="KW-0597">Phosphoprotein</keyword>
<keyword evidence="7 9" id="KW-0808">Transferase</keyword>
<dbReference type="AlphaFoldDB" id="A0A411YL64"/>
<proteinExistence type="inferred from homology"/>
<evidence type="ECO:0000259" key="12">
    <source>
        <dbReference type="Pfam" id="PF17767"/>
    </source>
</evidence>
<dbReference type="InterPro" id="IPR006405">
    <property type="entry name" value="Nic_PRibTrfase_pncB"/>
</dbReference>
<dbReference type="GO" id="GO:0034355">
    <property type="term" value="P:NAD+ biosynthetic process via the salvage pathway"/>
    <property type="evidence" value="ECO:0007669"/>
    <property type="project" value="TreeGrafter"/>
</dbReference>
<dbReference type="NCBIfam" id="NF009131">
    <property type="entry name" value="PRK12484.1"/>
    <property type="match status" value="1"/>
</dbReference>
<dbReference type="PANTHER" id="PTHR11098:SF1">
    <property type="entry name" value="NICOTINATE PHOSPHORIBOSYLTRANSFERASE"/>
    <property type="match status" value="1"/>
</dbReference>
<dbReference type="GO" id="GO:0047280">
    <property type="term" value="F:nicotinamide phosphoribosyltransferase activity"/>
    <property type="evidence" value="ECO:0007669"/>
    <property type="project" value="UniProtKB-ARBA"/>
</dbReference>
<evidence type="ECO:0000259" key="11">
    <source>
        <dbReference type="Pfam" id="PF04095"/>
    </source>
</evidence>
<name>A0A411YL64_9ACTN</name>
<protein>
    <recommendedName>
        <fullName evidence="3 9">Nicotinate phosphoribosyltransferase</fullName>
        <ecNumber evidence="3 9">6.3.4.21</ecNumber>
    </recommendedName>
</protein>
<dbReference type="InterPro" id="IPR041525">
    <property type="entry name" value="N/Namide_PRibTrfase"/>
</dbReference>
<organism evidence="13 14">
    <name type="scientific">Egibacter rhizosphaerae</name>
    <dbReference type="NCBI Taxonomy" id="1670831"/>
    <lineage>
        <taxon>Bacteria</taxon>
        <taxon>Bacillati</taxon>
        <taxon>Actinomycetota</taxon>
        <taxon>Nitriliruptoria</taxon>
        <taxon>Egibacterales</taxon>
        <taxon>Egibacteraceae</taxon>
        <taxon>Egibacter</taxon>
    </lineage>
</organism>
<dbReference type="PIRSF" id="PIRSF000484">
    <property type="entry name" value="NAPRT"/>
    <property type="match status" value="1"/>
</dbReference>
<dbReference type="Gene3D" id="3.20.20.70">
    <property type="entry name" value="Aldolase class I"/>
    <property type="match status" value="1"/>
</dbReference>
<evidence type="ECO:0000313" key="14">
    <source>
        <dbReference type="Proteomes" id="UP000291469"/>
    </source>
</evidence>
<dbReference type="InterPro" id="IPR007229">
    <property type="entry name" value="Nic_PRibTrfase-Fam"/>
</dbReference>
<dbReference type="EMBL" id="CP036402">
    <property type="protein sequence ID" value="QBI21911.1"/>
    <property type="molecule type" value="Genomic_DNA"/>
</dbReference>
<sequence>MMAGYHAAGRADEPAVFDLFFRHNPEGVDLVVCAGLEPVLESLEGLSFTRDEIDYLASLDRFDPAFLEWLAELEFTGDVWAIPEGEIVFGDEPLVRVEGPLAQAQLVETLLINRIAYSSLIASNALQVTRAARGKPVLEFGARRAHGPDGAITATRAAMIGGCASTSNVEAARRFGLPLSGTQAHSWVMAWESEAEAFRAYARVFPEDCILLLDTYDTLHVGLPHALEVADELAADGHELGGVRLDSGDLDSLSREVRARLDAAGHTQARIVVSGDLDAPRIEDLERADAPIDAYGVGTALVTARQDPAFSGVYKLAEVDGNPVLKVSSTPEKATNPGRKQVWRGADGDVIGLADEGLEGREMLELAMRDGRRTRPARSVAEAAERCRESVTRVGEHPGQPRRTERLQALRDRLTDELAVPTSPST</sequence>
<evidence type="ECO:0000256" key="9">
    <source>
        <dbReference type="RuleBase" id="RU365100"/>
    </source>
</evidence>
<keyword evidence="6 9" id="KW-0662">Pyridine nucleotide biosynthesis</keyword>
<dbReference type="UniPathway" id="UPA00253">
    <property type="reaction ID" value="UER00457"/>
</dbReference>
<dbReference type="Pfam" id="PF17767">
    <property type="entry name" value="NAPRTase_N"/>
    <property type="match status" value="1"/>
</dbReference>
<reference evidence="13 14" key="1">
    <citation type="submission" date="2019-01" db="EMBL/GenBank/DDBJ databases">
        <title>Egibacter rhizosphaerae EGI 80759T.</title>
        <authorList>
            <person name="Chen D.-D."/>
            <person name="Tian Y."/>
            <person name="Jiao J.-Y."/>
            <person name="Zhang X.-T."/>
            <person name="Zhang Y.-G."/>
            <person name="Zhang Y."/>
            <person name="Xiao M."/>
            <person name="Shu W.-S."/>
            <person name="Li W.-J."/>
        </authorList>
    </citation>
    <scope>NUCLEOTIDE SEQUENCE [LARGE SCALE GENOMIC DNA]</scope>
    <source>
        <strain evidence="13 14">EGI 80759</strain>
    </source>
</reference>
<evidence type="ECO:0000256" key="10">
    <source>
        <dbReference type="SAM" id="MobiDB-lite"/>
    </source>
</evidence>
<dbReference type="InterPro" id="IPR013785">
    <property type="entry name" value="Aldolase_TIM"/>
</dbReference>
<dbReference type="SUPFAM" id="SSF51690">
    <property type="entry name" value="Nicotinate/Quinolinate PRTase C-terminal domain-like"/>
    <property type="match status" value="1"/>
</dbReference>
<evidence type="ECO:0000256" key="1">
    <source>
        <dbReference type="ARBA" id="ARBA00004952"/>
    </source>
</evidence>
<dbReference type="CDD" id="cd01570">
    <property type="entry name" value="NAPRTase_A"/>
    <property type="match status" value="1"/>
</dbReference>
<feature type="domain" description="Nicotinate/nicotinamide phosphoribosyltransferase" evidence="11">
    <location>
        <begin position="138"/>
        <end position="335"/>
    </location>
</feature>
<evidence type="ECO:0000256" key="2">
    <source>
        <dbReference type="ARBA" id="ARBA00010897"/>
    </source>
</evidence>
<evidence type="ECO:0000256" key="8">
    <source>
        <dbReference type="ARBA" id="ARBA00048668"/>
    </source>
</evidence>
<dbReference type="OrthoDB" id="9770610at2"/>
<dbReference type="NCBIfam" id="NF006695">
    <property type="entry name" value="PRK09243.1-2"/>
    <property type="match status" value="1"/>
</dbReference>
<comment type="function">
    <text evidence="9">Catalyzes the first step in the biosynthesis of NAD from nicotinic acid, the ATP-dependent synthesis of beta-nicotinate D-ribonucleotide from nicotinate and 5-phospho-D-ribose 1-phosphate.</text>
</comment>